<dbReference type="CDD" id="cd06259">
    <property type="entry name" value="YdcF-like"/>
    <property type="match status" value="1"/>
</dbReference>
<comment type="caution">
    <text evidence="3">The sequence shown here is derived from an EMBL/GenBank/DDBJ whole genome shotgun (WGS) entry which is preliminary data.</text>
</comment>
<evidence type="ECO:0000313" key="4">
    <source>
        <dbReference type="Proteomes" id="UP001165652"/>
    </source>
</evidence>
<keyword evidence="4" id="KW-1185">Reference proteome</keyword>
<reference evidence="3" key="2">
    <citation type="submission" date="2023-02" db="EMBL/GenBank/DDBJ databases">
        <authorList>
            <person name="Rayyan A."/>
            <person name="Meyer T."/>
            <person name="Kyndt J.A."/>
        </authorList>
    </citation>
    <scope>NUCLEOTIDE SEQUENCE</scope>
    <source>
        <strain evidence="3">DSM 9987</strain>
    </source>
</reference>
<dbReference type="InterPro" id="IPR003848">
    <property type="entry name" value="DUF218"/>
</dbReference>
<keyword evidence="1" id="KW-0472">Membrane</keyword>
<reference evidence="3" key="1">
    <citation type="journal article" date="2023" name="Microbiol Resour">
        <title>Genome Sequences of Rhodoplanes serenus and Two Thermotolerant Strains, Rhodoplanes tepidamans and 'Rhodoplanes cryptolactis,' Further Refine the Genus.</title>
        <authorList>
            <person name="Rayyan A.A."/>
            <person name="Kyndt J.A."/>
        </authorList>
    </citation>
    <scope>NUCLEOTIDE SEQUENCE</scope>
    <source>
        <strain evidence="3">DSM 9987</strain>
    </source>
</reference>
<dbReference type="RefSeq" id="WP_272778635.1">
    <property type="nucleotide sequence ID" value="NZ_JAQQLI010000032.1"/>
</dbReference>
<evidence type="ECO:0000259" key="2">
    <source>
        <dbReference type="Pfam" id="PF02698"/>
    </source>
</evidence>
<dbReference type="PANTHER" id="PTHR30336:SF4">
    <property type="entry name" value="ENVELOPE BIOGENESIS FACTOR ELYC"/>
    <property type="match status" value="1"/>
</dbReference>
<evidence type="ECO:0000313" key="3">
    <source>
        <dbReference type="EMBL" id="MDC7787798.1"/>
    </source>
</evidence>
<protein>
    <submittedName>
        <fullName evidence="3">YdcF family protein</fullName>
    </submittedName>
</protein>
<name>A0ABT5JDQ9_RHOTP</name>
<sequence>MFFPLSKLLGFFALPSNVVVVLGLLGVALLATRWRCAGARLAAASLVLVALLGWSPLGNALLIPLEERFPAVEPDGAIAGIVVLGGSITPEVSGARSSVMLNEAAERLTAAAVLARQYPDAKIVHSGGDAAFLLPEGNESVVALRLLADLGVARERLIAEDRSRNTVENAVFSKAIARPQPGERWLLVTSAYHMPRAVGVFRAAGFPVVPYPVDFRTRGPQDALRPFPSIGDGLRRTDTAVREWVGLLVYRLTGRTDALFPAPAGR</sequence>
<keyword evidence="1" id="KW-0812">Transmembrane</keyword>
<feature type="transmembrane region" description="Helical" evidence="1">
    <location>
        <begin position="12"/>
        <end position="31"/>
    </location>
</feature>
<dbReference type="Gene3D" id="3.40.50.620">
    <property type="entry name" value="HUPs"/>
    <property type="match status" value="1"/>
</dbReference>
<feature type="domain" description="DUF218" evidence="2">
    <location>
        <begin position="80"/>
        <end position="246"/>
    </location>
</feature>
<dbReference type="EMBL" id="JAQQLI010000032">
    <property type="protein sequence ID" value="MDC7787798.1"/>
    <property type="molecule type" value="Genomic_DNA"/>
</dbReference>
<feature type="transmembrane region" description="Helical" evidence="1">
    <location>
        <begin position="43"/>
        <end position="65"/>
    </location>
</feature>
<keyword evidence="1" id="KW-1133">Transmembrane helix</keyword>
<dbReference type="Pfam" id="PF02698">
    <property type="entry name" value="DUF218"/>
    <property type="match status" value="1"/>
</dbReference>
<accession>A0ABT5JDQ9</accession>
<gene>
    <name evidence="3" type="ORF">PQJ73_19070</name>
</gene>
<proteinExistence type="predicted"/>
<dbReference type="InterPro" id="IPR014729">
    <property type="entry name" value="Rossmann-like_a/b/a_fold"/>
</dbReference>
<evidence type="ECO:0000256" key="1">
    <source>
        <dbReference type="SAM" id="Phobius"/>
    </source>
</evidence>
<dbReference type="PANTHER" id="PTHR30336">
    <property type="entry name" value="INNER MEMBRANE PROTEIN, PROBABLE PERMEASE"/>
    <property type="match status" value="1"/>
</dbReference>
<dbReference type="InterPro" id="IPR051599">
    <property type="entry name" value="Cell_Envelope_Assoc"/>
</dbReference>
<dbReference type="Proteomes" id="UP001165652">
    <property type="component" value="Unassembled WGS sequence"/>
</dbReference>
<organism evidence="3 4">
    <name type="scientific">Rhodoplanes tepidamans</name>
    <name type="common">Rhodoplanes cryptolactis</name>
    <dbReference type="NCBI Taxonomy" id="200616"/>
    <lineage>
        <taxon>Bacteria</taxon>
        <taxon>Pseudomonadati</taxon>
        <taxon>Pseudomonadota</taxon>
        <taxon>Alphaproteobacteria</taxon>
        <taxon>Hyphomicrobiales</taxon>
        <taxon>Nitrobacteraceae</taxon>
        <taxon>Rhodoplanes</taxon>
    </lineage>
</organism>